<dbReference type="Pfam" id="PF12697">
    <property type="entry name" value="Abhydrolase_6"/>
    <property type="match status" value="1"/>
</dbReference>
<dbReference type="EMBL" id="CP012752">
    <property type="protein sequence ID" value="ALG15419.1"/>
    <property type="molecule type" value="Genomic_DNA"/>
</dbReference>
<proteinExistence type="predicted"/>
<organism evidence="3 4">
    <name type="scientific">Kibdelosporangium phytohabitans</name>
    <dbReference type="NCBI Taxonomy" id="860235"/>
    <lineage>
        <taxon>Bacteria</taxon>
        <taxon>Bacillati</taxon>
        <taxon>Actinomycetota</taxon>
        <taxon>Actinomycetes</taxon>
        <taxon>Pseudonocardiales</taxon>
        <taxon>Pseudonocardiaceae</taxon>
        <taxon>Kibdelosporangium</taxon>
    </lineage>
</organism>
<sequence length="300" mass="33633">MPKIELTAGTIDYADTGGDGPVLVFTHGFPMNESQWRKVLPLLPGYRCVLPTLPLGGHRQPMRPDADLSQRGQALILAEFLDRLDLTDVTLVMNDWGGAQFIVSEGKAHRIGRLVMVACEAFDNFPPPPVKPLVALVSVPGGAWLLTKLMRTKFFRHNRHTYGVLSKRGIPDEILDDWFAPSARDKHIRRDLAKFGTSAPRRPVLLNWSKHLRQFDRPALIVWATEDRMMPREHGHRLAELLPHGRLVEIRDSWTLIPEDQPEKLADAMLDFLADTGAIPVPVDPPTRTTPEPGIPRSAD</sequence>
<name>A0A0N9IJV7_9PSEU</name>
<reference evidence="3 4" key="1">
    <citation type="submission" date="2015-07" db="EMBL/GenBank/DDBJ databases">
        <title>Genome sequencing of Kibdelosporangium phytohabitans.</title>
        <authorList>
            <person name="Qin S."/>
            <person name="Xing K."/>
        </authorList>
    </citation>
    <scope>NUCLEOTIDE SEQUENCE [LARGE SCALE GENOMIC DNA]</scope>
    <source>
        <strain evidence="3 4">KLBMP1111</strain>
    </source>
</reference>
<dbReference type="PANTHER" id="PTHR43689:SF8">
    <property type="entry name" value="ALPHA_BETA-HYDROLASES SUPERFAMILY PROTEIN"/>
    <property type="match status" value="1"/>
</dbReference>
<dbReference type="AlphaFoldDB" id="A0A0N9IJV7"/>
<dbReference type="STRING" id="860235.AOZ06_39580"/>
<evidence type="ECO:0000259" key="2">
    <source>
        <dbReference type="Pfam" id="PF12697"/>
    </source>
</evidence>
<keyword evidence="4" id="KW-1185">Reference proteome</keyword>
<dbReference type="PANTHER" id="PTHR43689">
    <property type="entry name" value="HYDROLASE"/>
    <property type="match status" value="1"/>
</dbReference>
<dbReference type="KEGG" id="kphy:AOZ06_39580"/>
<protein>
    <submittedName>
        <fullName evidence="3">Alpha/beta hydrolase</fullName>
    </submittedName>
</protein>
<evidence type="ECO:0000313" key="4">
    <source>
        <dbReference type="Proteomes" id="UP000063699"/>
    </source>
</evidence>
<dbReference type="SUPFAM" id="SSF53474">
    <property type="entry name" value="alpha/beta-Hydrolases"/>
    <property type="match status" value="1"/>
</dbReference>
<accession>A0A0N9IJV7</accession>
<evidence type="ECO:0000256" key="1">
    <source>
        <dbReference type="SAM" id="MobiDB-lite"/>
    </source>
</evidence>
<keyword evidence="3" id="KW-0378">Hydrolase</keyword>
<feature type="domain" description="AB hydrolase-1" evidence="2">
    <location>
        <begin position="23"/>
        <end position="268"/>
    </location>
</feature>
<gene>
    <name evidence="3" type="ORF">AOZ06_39580</name>
</gene>
<dbReference type="Proteomes" id="UP000063699">
    <property type="component" value="Chromosome"/>
</dbReference>
<dbReference type="InterPro" id="IPR029058">
    <property type="entry name" value="AB_hydrolase_fold"/>
</dbReference>
<evidence type="ECO:0000313" key="3">
    <source>
        <dbReference type="EMBL" id="ALG15419.1"/>
    </source>
</evidence>
<dbReference type="GO" id="GO:0016787">
    <property type="term" value="F:hydrolase activity"/>
    <property type="evidence" value="ECO:0007669"/>
    <property type="project" value="UniProtKB-KW"/>
</dbReference>
<dbReference type="RefSeq" id="WP_054297270.1">
    <property type="nucleotide sequence ID" value="NZ_CP012752.1"/>
</dbReference>
<dbReference type="OrthoDB" id="3400345at2"/>
<dbReference type="InterPro" id="IPR000073">
    <property type="entry name" value="AB_hydrolase_1"/>
</dbReference>
<feature type="region of interest" description="Disordered" evidence="1">
    <location>
        <begin position="278"/>
        <end position="300"/>
    </location>
</feature>
<dbReference type="Gene3D" id="3.40.50.1820">
    <property type="entry name" value="alpha/beta hydrolase"/>
    <property type="match status" value="1"/>
</dbReference>